<keyword evidence="4" id="KW-0067">ATP-binding</keyword>
<dbReference type="InterPro" id="IPR006166">
    <property type="entry name" value="ERCC4_domain"/>
</dbReference>
<dbReference type="Pfam" id="PF02732">
    <property type="entry name" value="ERCC4"/>
    <property type="match status" value="1"/>
</dbReference>
<dbReference type="Pfam" id="PF00271">
    <property type="entry name" value="Helicase_C"/>
    <property type="match status" value="1"/>
</dbReference>
<keyword evidence="2 7" id="KW-0378">Hydrolase</keyword>
<dbReference type="Pfam" id="PF21210">
    <property type="entry name" value="RNA_helicase_helical"/>
    <property type="match status" value="1"/>
</dbReference>
<dbReference type="GO" id="GO:0003677">
    <property type="term" value="F:DNA binding"/>
    <property type="evidence" value="ECO:0007669"/>
    <property type="project" value="InterPro"/>
</dbReference>
<name>A0A644UFL8_9ZZZZ</name>
<dbReference type="SUPFAM" id="SSF52980">
    <property type="entry name" value="Restriction endonuclease-like"/>
    <property type="match status" value="1"/>
</dbReference>
<gene>
    <name evidence="7" type="primary">srmB_5</name>
    <name evidence="7" type="ORF">SDC9_23593</name>
</gene>
<keyword evidence="3 7" id="KW-0347">Helicase</keyword>
<evidence type="ECO:0000259" key="6">
    <source>
        <dbReference type="PROSITE" id="PS51194"/>
    </source>
</evidence>
<protein>
    <submittedName>
        <fullName evidence="7">ATP-dependent RNA helicase SrmB</fullName>
        <ecNumber evidence="7">3.6.4.13</ecNumber>
    </submittedName>
</protein>
<evidence type="ECO:0000256" key="4">
    <source>
        <dbReference type="ARBA" id="ARBA00022840"/>
    </source>
</evidence>
<feature type="domain" description="Helicase ATP-binding" evidence="5">
    <location>
        <begin position="23"/>
        <end position="188"/>
    </location>
</feature>
<dbReference type="SMART" id="SM00891">
    <property type="entry name" value="ERCC4"/>
    <property type="match status" value="1"/>
</dbReference>
<dbReference type="GO" id="GO:0003724">
    <property type="term" value="F:RNA helicase activity"/>
    <property type="evidence" value="ECO:0007669"/>
    <property type="project" value="UniProtKB-EC"/>
</dbReference>
<dbReference type="InterPro" id="IPR001650">
    <property type="entry name" value="Helicase_C-like"/>
</dbReference>
<reference evidence="7" key="1">
    <citation type="submission" date="2019-08" db="EMBL/GenBank/DDBJ databases">
        <authorList>
            <person name="Kucharzyk K."/>
            <person name="Murdoch R.W."/>
            <person name="Higgins S."/>
            <person name="Loffler F."/>
        </authorList>
    </citation>
    <scope>NUCLEOTIDE SEQUENCE</scope>
</reference>
<dbReference type="SMART" id="SM00487">
    <property type="entry name" value="DEXDc"/>
    <property type="match status" value="1"/>
</dbReference>
<dbReference type="InterPro" id="IPR011545">
    <property type="entry name" value="DEAD/DEAH_box_helicase_dom"/>
</dbReference>
<dbReference type="GO" id="GO:0016787">
    <property type="term" value="F:hydrolase activity"/>
    <property type="evidence" value="ECO:0007669"/>
    <property type="project" value="UniProtKB-KW"/>
</dbReference>
<organism evidence="7">
    <name type="scientific">bioreactor metagenome</name>
    <dbReference type="NCBI Taxonomy" id="1076179"/>
    <lineage>
        <taxon>unclassified sequences</taxon>
        <taxon>metagenomes</taxon>
        <taxon>ecological metagenomes</taxon>
    </lineage>
</organism>
<dbReference type="SUPFAM" id="SSF47781">
    <property type="entry name" value="RuvA domain 2-like"/>
    <property type="match status" value="1"/>
</dbReference>
<dbReference type="InterPro" id="IPR041755">
    <property type="entry name" value="Hef_ID"/>
</dbReference>
<dbReference type="Gene3D" id="1.20.1320.20">
    <property type="entry name" value="hef helicase domain"/>
    <property type="match status" value="1"/>
</dbReference>
<evidence type="ECO:0000259" key="5">
    <source>
        <dbReference type="PROSITE" id="PS51192"/>
    </source>
</evidence>
<dbReference type="SMART" id="SM00278">
    <property type="entry name" value="HhH1"/>
    <property type="match status" value="2"/>
</dbReference>
<evidence type="ECO:0000256" key="1">
    <source>
        <dbReference type="ARBA" id="ARBA00022741"/>
    </source>
</evidence>
<feature type="domain" description="Helicase C-terminal" evidence="6">
    <location>
        <begin position="354"/>
        <end position="520"/>
    </location>
</feature>
<evidence type="ECO:0000256" key="2">
    <source>
        <dbReference type="ARBA" id="ARBA00022801"/>
    </source>
</evidence>
<dbReference type="InterPro" id="IPR027417">
    <property type="entry name" value="P-loop_NTPase"/>
</dbReference>
<dbReference type="InterPro" id="IPR011335">
    <property type="entry name" value="Restrct_endonuc-II-like"/>
</dbReference>
<dbReference type="EC" id="3.6.4.13" evidence="7"/>
<keyword evidence="1" id="KW-0547">Nucleotide-binding</keyword>
<dbReference type="CDD" id="cd20075">
    <property type="entry name" value="XPF_nuclease_XPF_arch"/>
    <property type="match status" value="1"/>
</dbReference>
<proteinExistence type="predicted"/>
<dbReference type="NCBIfam" id="NF010337">
    <property type="entry name" value="PRK13766.1"/>
    <property type="match status" value="1"/>
</dbReference>
<dbReference type="Gene3D" id="3.40.50.10130">
    <property type="match status" value="1"/>
</dbReference>
<dbReference type="InterPro" id="IPR003583">
    <property type="entry name" value="Hlx-hairpin-Hlx_DNA-bd_motif"/>
</dbReference>
<dbReference type="GO" id="GO:0005524">
    <property type="term" value="F:ATP binding"/>
    <property type="evidence" value="ECO:0007669"/>
    <property type="project" value="UniProtKB-KW"/>
</dbReference>
<dbReference type="InterPro" id="IPR010994">
    <property type="entry name" value="RuvA_2-like"/>
</dbReference>
<dbReference type="Pfam" id="PF00270">
    <property type="entry name" value="DEAD"/>
    <property type="match status" value="1"/>
</dbReference>
<comment type="caution">
    <text evidence="7">The sequence shown here is derived from an EMBL/GenBank/DDBJ whole genome shotgun (WGS) entry which is preliminary data.</text>
</comment>
<dbReference type="Gene3D" id="1.10.150.20">
    <property type="entry name" value="5' to 3' exonuclease, C-terminal subdomain"/>
    <property type="match status" value="1"/>
</dbReference>
<dbReference type="SMART" id="SM00490">
    <property type="entry name" value="HELICc"/>
    <property type="match status" value="1"/>
</dbReference>
<dbReference type="GO" id="GO:0004518">
    <property type="term" value="F:nuclease activity"/>
    <property type="evidence" value="ECO:0007669"/>
    <property type="project" value="InterPro"/>
</dbReference>
<accession>A0A644UFL8</accession>
<dbReference type="EMBL" id="VSSQ01000109">
    <property type="protein sequence ID" value="MPL77734.1"/>
    <property type="molecule type" value="Genomic_DNA"/>
</dbReference>
<dbReference type="AlphaFoldDB" id="A0A644UFL8"/>
<dbReference type="GO" id="GO:0006281">
    <property type="term" value="P:DNA repair"/>
    <property type="evidence" value="ECO:0007669"/>
    <property type="project" value="InterPro"/>
</dbReference>
<sequence length="763" mass="84624">MSYISRKNIPENTLEERAYQTNIAKHALSGNTLVVLPTGMGKTAVALLIAAERIPAGKILMLAPTKPLVEQHLRYFSKNLLIDPEEIIMFTGTTPPAKRIELWKKARFCISTPEVIKNDLIAERYDLRDVSLLIVDECHRTVGNYAYVFIAERYNTTARDPLLLGMTASPGSDPEQVAEICQHLSIAVVESRTESDPDVRPYVHEREIEYRMVDLPEDLWLTVSVLNSMIDDRLTSLGALNYRVPKREALSMKALNALMAQIQTRMQEKDKTAYFAVSIHAELMKLRHGITLAESQGTTAFKAYLLRLEAEGAGGAGSKAAKRIYEDERFRRLLALCQNWTKELHPKAAEVVRVIQEQLILAPDSRIIIFATYRDGVSMLVDHLAEAGIPAIRFVGQASRDAEKGLSQKEQIEAIRQFREGEFSVLVATSVGEEGLDIPSTDLVIFYEAVPSEIRSIQRKGRTGRNATGKIVVLVTKGTTDETYRWVSSTREKQMQKGVKSMRSGNVPVSSLPKIQPAEAAGYAPPEGQLTLADAVIRAVSIENEDRPSVVVDNRETHSRVAEYLSNLGVKITLAQLPVGDYAIGDRILIERKTVQDFVDTLVDRDLFGQMRDLADSSIRPVLIIEGGSLADLYELRNLHQNAIRNTLASIAVDFDVSILFTKDANETAEMIHAFARREAGSPGSPRSLHKAKTGRSGKAVVEYILTAFPDIGPKAARDLLREFGSLRGIMAASKEELLAVKGVGEKTADAILLTPDIEWREK</sequence>
<dbReference type="InterPro" id="IPR014001">
    <property type="entry name" value="Helicase_ATP-bd"/>
</dbReference>
<dbReference type="PROSITE" id="PS51194">
    <property type="entry name" value="HELICASE_CTER"/>
    <property type="match status" value="1"/>
</dbReference>
<dbReference type="PROSITE" id="PS51192">
    <property type="entry name" value="HELICASE_ATP_BIND_1"/>
    <property type="match status" value="1"/>
</dbReference>
<evidence type="ECO:0000313" key="7">
    <source>
        <dbReference type="EMBL" id="MPL77734.1"/>
    </source>
</evidence>
<dbReference type="Pfam" id="PF14520">
    <property type="entry name" value="HHH_5"/>
    <property type="match status" value="1"/>
</dbReference>
<dbReference type="PANTHER" id="PTHR14025:SF20">
    <property type="entry name" value="FANCONI ANEMIA GROUP M PROTEIN"/>
    <property type="match status" value="1"/>
</dbReference>
<dbReference type="CDD" id="cd12089">
    <property type="entry name" value="Hef_ID"/>
    <property type="match status" value="1"/>
</dbReference>
<dbReference type="SUPFAM" id="SSF52540">
    <property type="entry name" value="P-loop containing nucleoside triphosphate hydrolases"/>
    <property type="match status" value="1"/>
</dbReference>
<dbReference type="Gene3D" id="3.40.50.300">
    <property type="entry name" value="P-loop containing nucleotide triphosphate hydrolases"/>
    <property type="match status" value="2"/>
</dbReference>
<dbReference type="PANTHER" id="PTHR14025">
    <property type="entry name" value="FANCONI ANEMIA GROUP M FANCM FAMILY MEMBER"/>
    <property type="match status" value="1"/>
</dbReference>
<evidence type="ECO:0000256" key="3">
    <source>
        <dbReference type="ARBA" id="ARBA00022806"/>
    </source>
</evidence>